<evidence type="ECO:0000256" key="6">
    <source>
        <dbReference type="ARBA" id="ARBA00023012"/>
    </source>
</evidence>
<dbReference type="Pfam" id="PF02518">
    <property type="entry name" value="HATPase_c"/>
    <property type="match status" value="1"/>
</dbReference>
<dbReference type="PANTHER" id="PTHR45453">
    <property type="entry name" value="PHOSPHATE REGULON SENSOR PROTEIN PHOR"/>
    <property type="match status" value="1"/>
</dbReference>
<sequence>NVLRISRLEKNELDLKKERLDLHEIIEEAMAHVELIVEDKEGYIQTHFGALRSSILANHAHFTNVIVNILDNAVKYSPEKPKIDIYTENVKNYIVMKVRDQGSGMSKPVQKKIFEKF</sequence>
<keyword evidence="3" id="KW-0597">Phosphoprotein</keyword>
<evidence type="ECO:0000256" key="5">
    <source>
        <dbReference type="ARBA" id="ARBA00022777"/>
    </source>
</evidence>
<evidence type="ECO:0000256" key="2">
    <source>
        <dbReference type="ARBA" id="ARBA00012438"/>
    </source>
</evidence>
<dbReference type="EC" id="2.7.13.3" evidence="2"/>
<dbReference type="PANTHER" id="PTHR45453:SF1">
    <property type="entry name" value="PHOSPHATE REGULON SENSOR PROTEIN PHOR"/>
    <property type="match status" value="1"/>
</dbReference>
<feature type="non-terminal residue" evidence="8">
    <location>
        <position position="117"/>
    </location>
</feature>
<evidence type="ECO:0000256" key="1">
    <source>
        <dbReference type="ARBA" id="ARBA00000085"/>
    </source>
</evidence>
<dbReference type="Proteomes" id="UP000703674">
    <property type="component" value="Unassembled WGS sequence"/>
</dbReference>
<protein>
    <recommendedName>
        <fullName evidence="2">histidine kinase</fullName>
        <ecNumber evidence="2">2.7.13.3</ecNumber>
    </recommendedName>
</protein>
<gene>
    <name evidence="8" type="ORF">HC175_21215</name>
</gene>
<evidence type="ECO:0000313" key="9">
    <source>
        <dbReference type="Proteomes" id="UP000703674"/>
    </source>
</evidence>
<dbReference type="Gene3D" id="3.30.565.10">
    <property type="entry name" value="Histidine kinase-like ATPase, C-terminal domain"/>
    <property type="match status" value="1"/>
</dbReference>
<dbReference type="EMBL" id="JAAVJR010001151">
    <property type="protein sequence ID" value="NJW55439.1"/>
    <property type="molecule type" value="Genomic_DNA"/>
</dbReference>
<evidence type="ECO:0000256" key="4">
    <source>
        <dbReference type="ARBA" id="ARBA00022679"/>
    </source>
</evidence>
<reference evidence="8 9" key="1">
    <citation type="submission" date="2020-03" db="EMBL/GenBank/DDBJ databases">
        <title>Salinimicrobium sp. nov, isolated from SCS.</title>
        <authorList>
            <person name="Cao W.R."/>
        </authorList>
    </citation>
    <scope>NUCLEOTIDE SEQUENCE [LARGE SCALE GENOMIC DNA]</scope>
    <source>
        <strain evidence="9">J15B91</strain>
    </source>
</reference>
<evidence type="ECO:0000259" key="7">
    <source>
        <dbReference type="PROSITE" id="PS50109"/>
    </source>
</evidence>
<name>A0ABX1D6W7_9FLAO</name>
<dbReference type="InterPro" id="IPR005467">
    <property type="entry name" value="His_kinase_dom"/>
</dbReference>
<dbReference type="GO" id="GO:0016301">
    <property type="term" value="F:kinase activity"/>
    <property type="evidence" value="ECO:0007669"/>
    <property type="project" value="UniProtKB-KW"/>
</dbReference>
<evidence type="ECO:0000313" key="8">
    <source>
        <dbReference type="EMBL" id="NJW55439.1"/>
    </source>
</evidence>
<dbReference type="InterPro" id="IPR050351">
    <property type="entry name" value="BphY/WalK/GraS-like"/>
</dbReference>
<comment type="caution">
    <text evidence="8">The sequence shown here is derived from an EMBL/GenBank/DDBJ whole genome shotgun (WGS) entry which is preliminary data.</text>
</comment>
<comment type="catalytic activity">
    <reaction evidence="1">
        <text>ATP + protein L-histidine = ADP + protein N-phospho-L-histidine.</text>
        <dbReference type="EC" id="2.7.13.3"/>
    </reaction>
</comment>
<organism evidence="8 9">
    <name type="scientific">Salinimicrobium oceani</name>
    <dbReference type="NCBI Taxonomy" id="2722702"/>
    <lineage>
        <taxon>Bacteria</taxon>
        <taxon>Pseudomonadati</taxon>
        <taxon>Bacteroidota</taxon>
        <taxon>Flavobacteriia</taxon>
        <taxon>Flavobacteriales</taxon>
        <taxon>Flavobacteriaceae</taxon>
        <taxon>Salinimicrobium</taxon>
    </lineage>
</organism>
<dbReference type="RefSeq" id="WP_168139935.1">
    <property type="nucleotide sequence ID" value="NZ_JAAVJR010001151.1"/>
</dbReference>
<dbReference type="SUPFAM" id="SSF55874">
    <property type="entry name" value="ATPase domain of HSP90 chaperone/DNA topoisomerase II/histidine kinase"/>
    <property type="match status" value="1"/>
</dbReference>
<dbReference type="InterPro" id="IPR036890">
    <property type="entry name" value="HATPase_C_sf"/>
</dbReference>
<evidence type="ECO:0000256" key="3">
    <source>
        <dbReference type="ARBA" id="ARBA00022553"/>
    </source>
</evidence>
<keyword evidence="5 8" id="KW-0418">Kinase</keyword>
<dbReference type="PROSITE" id="PS50109">
    <property type="entry name" value="HIS_KIN"/>
    <property type="match status" value="1"/>
</dbReference>
<keyword evidence="9" id="KW-1185">Reference proteome</keyword>
<proteinExistence type="predicted"/>
<keyword evidence="4" id="KW-0808">Transferase</keyword>
<dbReference type="InterPro" id="IPR003594">
    <property type="entry name" value="HATPase_dom"/>
</dbReference>
<accession>A0ABX1D6W7</accession>
<feature type="non-terminal residue" evidence="8">
    <location>
        <position position="1"/>
    </location>
</feature>
<feature type="domain" description="Histidine kinase" evidence="7">
    <location>
        <begin position="1"/>
        <end position="117"/>
    </location>
</feature>
<keyword evidence="6" id="KW-0902">Two-component regulatory system</keyword>